<gene>
    <name evidence="2" type="ORF">HaLaN_20868</name>
</gene>
<dbReference type="AlphaFoldDB" id="A0A699ZKJ5"/>
<dbReference type="EMBL" id="BLLF01002234">
    <property type="protein sequence ID" value="GFH23277.1"/>
    <property type="molecule type" value="Genomic_DNA"/>
</dbReference>
<evidence type="ECO:0000313" key="3">
    <source>
        <dbReference type="Proteomes" id="UP000485058"/>
    </source>
</evidence>
<evidence type="ECO:0000256" key="1">
    <source>
        <dbReference type="SAM" id="MobiDB-lite"/>
    </source>
</evidence>
<accession>A0A699ZKJ5</accession>
<proteinExistence type="predicted"/>
<feature type="region of interest" description="Disordered" evidence="1">
    <location>
        <begin position="1"/>
        <end position="37"/>
    </location>
</feature>
<evidence type="ECO:0000313" key="2">
    <source>
        <dbReference type="EMBL" id="GFH23277.1"/>
    </source>
</evidence>
<dbReference type="Proteomes" id="UP000485058">
    <property type="component" value="Unassembled WGS sequence"/>
</dbReference>
<name>A0A699ZKJ5_HAELA</name>
<organism evidence="2 3">
    <name type="scientific">Haematococcus lacustris</name>
    <name type="common">Green alga</name>
    <name type="synonym">Haematococcus pluvialis</name>
    <dbReference type="NCBI Taxonomy" id="44745"/>
    <lineage>
        <taxon>Eukaryota</taxon>
        <taxon>Viridiplantae</taxon>
        <taxon>Chlorophyta</taxon>
        <taxon>core chlorophytes</taxon>
        <taxon>Chlorophyceae</taxon>
        <taxon>CS clade</taxon>
        <taxon>Chlamydomonadales</taxon>
        <taxon>Haematococcaceae</taxon>
        <taxon>Haematococcus</taxon>
    </lineage>
</organism>
<sequence>MESTGEAAVQPPHPSRMHEHLTMAGQGTSTKPTSLPQPHKELALAGATVMRSMNGCDSPLRSQQQLPQ</sequence>
<protein>
    <submittedName>
        <fullName evidence="2">Uncharacterized protein</fullName>
    </submittedName>
</protein>
<comment type="caution">
    <text evidence="2">The sequence shown here is derived from an EMBL/GenBank/DDBJ whole genome shotgun (WGS) entry which is preliminary data.</text>
</comment>
<keyword evidence="3" id="KW-1185">Reference proteome</keyword>
<reference evidence="2 3" key="1">
    <citation type="submission" date="2020-02" db="EMBL/GenBank/DDBJ databases">
        <title>Draft genome sequence of Haematococcus lacustris strain NIES-144.</title>
        <authorList>
            <person name="Morimoto D."/>
            <person name="Nakagawa S."/>
            <person name="Yoshida T."/>
            <person name="Sawayama S."/>
        </authorList>
    </citation>
    <scope>NUCLEOTIDE SEQUENCE [LARGE SCALE GENOMIC DNA]</scope>
    <source>
        <strain evidence="2 3">NIES-144</strain>
    </source>
</reference>
<feature type="compositionally biased region" description="Polar residues" evidence="1">
    <location>
        <begin position="25"/>
        <end position="36"/>
    </location>
</feature>